<proteinExistence type="predicted"/>
<sequence>MRLRESLIDYMHICIATNQSPSLPNQSLFRIGSAHDSIHDHCRTITTSIVLSTSLNSVYPYVRGILLFPNDSFSNSATR</sequence>
<dbReference type="Proteomes" id="UP000288168">
    <property type="component" value="Unassembled WGS sequence"/>
</dbReference>
<evidence type="ECO:0000313" key="1">
    <source>
        <dbReference type="EMBL" id="RSL51923.1"/>
    </source>
</evidence>
<dbReference type="EMBL" id="NKCI01000142">
    <property type="protein sequence ID" value="RSL51923.1"/>
    <property type="molecule type" value="Genomic_DNA"/>
</dbReference>
<gene>
    <name evidence="1" type="ORF">CEP54_011167</name>
</gene>
<reference evidence="1 2" key="1">
    <citation type="submission" date="2017-06" db="EMBL/GenBank/DDBJ databases">
        <title>Comparative genomic analysis of Ambrosia Fusariam Clade fungi.</title>
        <authorList>
            <person name="Stajich J.E."/>
            <person name="Carrillo J."/>
            <person name="Kijimoto T."/>
            <person name="Eskalen A."/>
            <person name="O'Donnell K."/>
            <person name="Kasson M."/>
        </authorList>
    </citation>
    <scope>NUCLEOTIDE SEQUENCE [LARGE SCALE GENOMIC DNA]</scope>
    <source>
        <strain evidence="1 2">NRRL62584</strain>
    </source>
</reference>
<keyword evidence="2" id="KW-1185">Reference proteome</keyword>
<organism evidence="1 2">
    <name type="scientific">Fusarium duplospermum</name>
    <dbReference type="NCBI Taxonomy" id="1325734"/>
    <lineage>
        <taxon>Eukaryota</taxon>
        <taxon>Fungi</taxon>
        <taxon>Dikarya</taxon>
        <taxon>Ascomycota</taxon>
        <taxon>Pezizomycotina</taxon>
        <taxon>Sordariomycetes</taxon>
        <taxon>Hypocreomycetidae</taxon>
        <taxon>Hypocreales</taxon>
        <taxon>Nectriaceae</taxon>
        <taxon>Fusarium</taxon>
        <taxon>Fusarium solani species complex</taxon>
    </lineage>
</organism>
<name>A0A428PFY0_9HYPO</name>
<protein>
    <submittedName>
        <fullName evidence="1">Uncharacterized protein</fullName>
    </submittedName>
</protein>
<dbReference type="AlphaFoldDB" id="A0A428PFY0"/>
<evidence type="ECO:0000313" key="2">
    <source>
        <dbReference type="Proteomes" id="UP000288168"/>
    </source>
</evidence>
<comment type="caution">
    <text evidence="1">The sequence shown here is derived from an EMBL/GenBank/DDBJ whole genome shotgun (WGS) entry which is preliminary data.</text>
</comment>
<accession>A0A428PFY0</accession>